<evidence type="ECO:0000256" key="9">
    <source>
        <dbReference type="RuleBase" id="RU003357"/>
    </source>
</evidence>
<evidence type="ECO:0000259" key="12">
    <source>
        <dbReference type="Pfam" id="PF07715"/>
    </source>
</evidence>
<dbReference type="Gene3D" id="2.40.170.20">
    <property type="entry name" value="TonB-dependent receptor, beta-barrel domain"/>
    <property type="match status" value="1"/>
</dbReference>
<evidence type="ECO:0000256" key="5">
    <source>
        <dbReference type="ARBA" id="ARBA00023077"/>
    </source>
</evidence>
<dbReference type="RefSeq" id="WP_283211317.1">
    <property type="nucleotide sequence ID" value="NZ_JASGBI010000001.1"/>
</dbReference>
<protein>
    <submittedName>
        <fullName evidence="13">TonB-dependent receptor</fullName>
    </submittedName>
</protein>
<dbReference type="PANTHER" id="PTHR47234">
    <property type="match status" value="1"/>
</dbReference>
<feature type="signal peptide" evidence="10">
    <location>
        <begin position="1"/>
        <end position="33"/>
    </location>
</feature>
<evidence type="ECO:0000256" key="1">
    <source>
        <dbReference type="ARBA" id="ARBA00004571"/>
    </source>
</evidence>
<dbReference type="InterPro" id="IPR039426">
    <property type="entry name" value="TonB-dep_rcpt-like"/>
</dbReference>
<keyword evidence="10" id="KW-0732">Signal</keyword>
<dbReference type="InterPro" id="IPR012910">
    <property type="entry name" value="Plug_dom"/>
</dbReference>
<comment type="similarity">
    <text evidence="8 9">Belongs to the TonB-dependent receptor family.</text>
</comment>
<dbReference type="PROSITE" id="PS52016">
    <property type="entry name" value="TONB_DEPENDENT_REC_3"/>
    <property type="match status" value="1"/>
</dbReference>
<keyword evidence="7 8" id="KW-0998">Cell outer membrane</keyword>
<comment type="subcellular location">
    <subcellularLocation>
        <location evidence="1 8">Cell outer membrane</location>
        <topology evidence="1 8">Multi-pass membrane protein</topology>
    </subcellularLocation>
</comment>
<organism evidence="13 14">
    <name type="scientific">Lysobacter stagni</name>
    <dbReference type="NCBI Taxonomy" id="3045172"/>
    <lineage>
        <taxon>Bacteria</taxon>
        <taxon>Pseudomonadati</taxon>
        <taxon>Pseudomonadota</taxon>
        <taxon>Gammaproteobacteria</taxon>
        <taxon>Lysobacterales</taxon>
        <taxon>Lysobacteraceae</taxon>
        <taxon>Lysobacter</taxon>
    </lineage>
</organism>
<sequence length="869" mass="94618">MKAATPVPTFRRTRLALAMGACIYGSLSLPALAQDSKGDATTLDRIEVTGSRIQRADIEGALPVTVISREDIELSGRTTVADVLQNSTFNSFGSFTPSSGSSAQSYSGLSLRGLGDGRTLILIDGRRAPVSPLTGEGQDLNSLPLAAVERIEILSDGASAIYGADAIGGVVNIITRKDFEGVQVTAGIGESERGGGTEEGSAIFGVNGERGRLTAGISWSSRDITYVSDYPWVQKGASTYSNNYVRVATNPVTGETTPGAYLNVPGTSSSVVPGGCDGANFYTNAAGTRCYYDFTTAMADTASTDIKGLFARGEYQLSDNWTAFIDSYYTKKDSMGVYAAVPEFIFVSADSPNNVTGQDAYIKHRFAALGDRITYQFQDDYDLSTGLRGQLNETTSLDLTVRNSQARAVETGYNYVNIPVAEQYFEDGRYNAFDPYSNSEDVLDAMRTTTGRNTFYKQQEYTALLNTDLFGMAGGISALAVGAEYRQEDYQDLYDQQSEAGNVGGSAGNSAWGSRDVSSLYAEWNMPFLSNFEADLAVRYDHYSDFGDATSPKLSLRYQPIDSVTLRASYGEGFRAPTLQALNQQTAFSADSVTDPATAVAYGLAPSTSLQINAYHVANPELKAETSKQWSAGVAWDATSWLNLTLDYYNIQIDDQIKFFTSQTVIDRTEAGQYLPSNLGVVRNDDGSINTVYAGYGNEGRVSTDGLDLNVRAKFEMGQYGHLTSSLQASWVNSYEISSPYGKDEYIGTDGYPEWRAIVSNRWDIGDFSVAWNINMIGYEPAYYVDYYAGETPCKDLVADGYADRCSGPYITHDVQVSYRAPWNGTFALGAVNVTNEDPVYDAAYTEGFNDYLYNGYGRQVYVRYTQNF</sequence>
<dbReference type="Gene3D" id="2.170.130.10">
    <property type="entry name" value="TonB-dependent receptor, plug domain"/>
    <property type="match status" value="1"/>
</dbReference>
<comment type="caution">
    <text evidence="13">The sequence shown here is derived from an EMBL/GenBank/DDBJ whole genome shotgun (WGS) entry which is preliminary data.</text>
</comment>
<feature type="domain" description="TonB-dependent receptor-like beta-barrel" evidence="11">
    <location>
        <begin position="362"/>
        <end position="834"/>
    </location>
</feature>
<dbReference type="InterPro" id="IPR036942">
    <property type="entry name" value="Beta-barrel_TonB_sf"/>
</dbReference>
<dbReference type="Proteomes" id="UP001321580">
    <property type="component" value="Unassembled WGS sequence"/>
</dbReference>
<dbReference type="CDD" id="cd01347">
    <property type="entry name" value="ligand_gated_channel"/>
    <property type="match status" value="1"/>
</dbReference>
<evidence type="ECO:0000313" key="14">
    <source>
        <dbReference type="Proteomes" id="UP001321580"/>
    </source>
</evidence>
<evidence type="ECO:0000256" key="10">
    <source>
        <dbReference type="SAM" id="SignalP"/>
    </source>
</evidence>
<keyword evidence="6 8" id="KW-0472">Membrane</keyword>
<dbReference type="PANTHER" id="PTHR47234:SF2">
    <property type="entry name" value="TONB-DEPENDENT RECEPTOR"/>
    <property type="match status" value="1"/>
</dbReference>
<dbReference type="Pfam" id="PF00593">
    <property type="entry name" value="TonB_dep_Rec_b-barrel"/>
    <property type="match status" value="1"/>
</dbReference>
<keyword evidence="13" id="KW-0675">Receptor</keyword>
<keyword evidence="3 8" id="KW-1134">Transmembrane beta strand</keyword>
<keyword evidence="14" id="KW-1185">Reference proteome</keyword>
<gene>
    <name evidence="13" type="ORF">QLQ15_02670</name>
</gene>
<feature type="chain" id="PRO_5047334667" evidence="10">
    <location>
        <begin position="34"/>
        <end position="869"/>
    </location>
</feature>
<reference evidence="13 14" key="1">
    <citation type="submission" date="2023-05" db="EMBL/GenBank/DDBJ databases">
        <title>Lysobacter sp. strain LF1 Genome sequencing and assembly.</title>
        <authorList>
            <person name="Jung Y."/>
        </authorList>
    </citation>
    <scope>NUCLEOTIDE SEQUENCE [LARGE SCALE GENOMIC DNA]</scope>
    <source>
        <strain evidence="13 14">LF1</strain>
    </source>
</reference>
<keyword evidence="5 9" id="KW-0798">TonB box</keyword>
<proteinExistence type="inferred from homology"/>
<feature type="domain" description="TonB-dependent receptor plug" evidence="12">
    <location>
        <begin position="62"/>
        <end position="170"/>
    </location>
</feature>
<evidence type="ECO:0000256" key="3">
    <source>
        <dbReference type="ARBA" id="ARBA00022452"/>
    </source>
</evidence>
<name>A0ABT6XCQ3_9GAMM</name>
<evidence type="ECO:0000256" key="2">
    <source>
        <dbReference type="ARBA" id="ARBA00022448"/>
    </source>
</evidence>
<evidence type="ECO:0000256" key="7">
    <source>
        <dbReference type="ARBA" id="ARBA00023237"/>
    </source>
</evidence>
<keyword evidence="2 8" id="KW-0813">Transport</keyword>
<evidence type="ECO:0000256" key="6">
    <source>
        <dbReference type="ARBA" id="ARBA00023136"/>
    </source>
</evidence>
<keyword evidence="4 8" id="KW-0812">Transmembrane</keyword>
<dbReference type="InterPro" id="IPR037066">
    <property type="entry name" value="Plug_dom_sf"/>
</dbReference>
<dbReference type="SUPFAM" id="SSF56935">
    <property type="entry name" value="Porins"/>
    <property type="match status" value="1"/>
</dbReference>
<dbReference type="EMBL" id="JASGBI010000001">
    <property type="protein sequence ID" value="MDI9237814.1"/>
    <property type="molecule type" value="Genomic_DNA"/>
</dbReference>
<evidence type="ECO:0000259" key="11">
    <source>
        <dbReference type="Pfam" id="PF00593"/>
    </source>
</evidence>
<accession>A0ABT6XCQ3</accession>
<evidence type="ECO:0000313" key="13">
    <source>
        <dbReference type="EMBL" id="MDI9237814.1"/>
    </source>
</evidence>
<dbReference type="InterPro" id="IPR000531">
    <property type="entry name" value="Beta-barrel_TonB"/>
</dbReference>
<evidence type="ECO:0000256" key="4">
    <source>
        <dbReference type="ARBA" id="ARBA00022692"/>
    </source>
</evidence>
<evidence type="ECO:0000256" key="8">
    <source>
        <dbReference type="PROSITE-ProRule" id="PRU01360"/>
    </source>
</evidence>
<dbReference type="Pfam" id="PF07715">
    <property type="entry name" value="Plug"/>
    <property type="match status" value="1"/>
</dbReference>